<feature type="compositionally biased region" description="Basic residues" evidence="1">
    <location>
        <begin position="136"/>
        <end position="149"/>
    </location>
</feature>
<organism evidence="3 4">
    <name type="scientific">Caenorhabditis tropicalis</name>
    <dbReference type="NCBI Taxonomy" id="1561998"/>
    <lineage>
        <taxon>Eukaryota</taxon>
        <taxon>Metazoa</taxon>
        <taxon>Ecdysozoa</taxon>
        <taxon>Nematoda</taxon>
        <taxon>Chromadorea</taxon>
        <taxon>Rhabditida</taxon>
        <taxon>Rhabditina</taxon>
        <taxon>Rhabditomorpha</taxon>
        <taxon>Rhabditoidea</taxon>
        <taxon>Rhabditidae</taxon>
        <taxon>Peloderinae</taxon>
        <taxon>Caenorhabditis</taxon>
    </lineage>
</organism>
<dbReference type="WBParaSite" id="Csp11.Scaffold629.g13891.t2">
    <property type="protein sequence ID" value="Csp11.Scaffold629.g13891.t2"/>
    <property type="gene ID" value="Csp11.Scaffold629.g13891"/>
</dbReference>
<feature type="signal peptide" evidence="2">
    <location>
        <begin position="1"/>
        <end position="19"/>
    </location>
</feature>
<reference evidence="4" key="1">
    <citation type="submission" date="2016-11" db="UniProtKB">
        <authorList>
            <consortium name="WormBaseParasite"/>
        </authorList>
    </citation>
    <scope>IDENTIFICATION</scope>
</reference>
<accession>A0A1I7U1G0</accession>
<dbReference type="InterPro" id="IPR016187">
    <property type="entry name" value="CTDL_fold"/>
</dbReference>
<dbReference type="SUPFAM" id="SSF56436">
    <property type="entry name" value="C-type lectin-like"/>
    <property type="match status" value="3"/>
</dbReference>
<dbReference type="PANTHER" id="PTHR47517">
    <property type="entry name" value="C-TYPE LECTIN-RELATED"/>
    <property type="match status" value="1"/>
</dbReference>
<feature type="region of interest" description="Disordered" evidence="1">
    <location>
        <begin position="223"/>
        <end position="259"/>
    </location>
</feature>
<evidence type="ECO:0000256" key="2">
    <source>
        <dbReference type="SAM" id="SignalP"/>
    </source>
</evidence>
<protein>
    <submittedName>
        <fullName evidence="4">C-type lectin domain-containing protein</fullName>
    </submittedName>
</protein>
<evidence type="ECO:0000256" key="1">
    <source>
        <dbReference type="SAM" id="MobiDB-lite"/>
    </source>
</evidence>
<keyword evidence="3" id="KW-1185">Reference proteome</keyword>
<name>A0A1I7U1G0_9PELO</name>
<dbReference type="AlphaFoldDB" id="A0A1I7U1G0"/>
<dbReference type="PANTHER" id="PTHR47517:SF2">
    <property type="entry name" value="C-TYPE LECTIN DOMAIN-CONTAINING PROTEIN"/>
    <property type="match status" value="1"/>
</dbReference>
<evidence type="ECO:0000313" key="3">
    <source>
        <dbReference type="Proteomes" id="UP000095282"/>
    </source>
</evidence>
<dbReference type="Gene3D" id="3.10.100.10">
    <property type="entry name" value="Mannose-Binding Protein A, subunit A"/>
    <property type="match status" value="2"/>
</dbReference>
<evidence type="ECO:0000313" key="4">
    <source>
        <dbReference type="WBParaSite" id="Csp11.Scaffold629.g13891.t2"/>
    </source>
</evidence>
<keyword evidence="2" id="KW-0732">Signal</keyword>
<dbReference type="InterPro" id="IPR016186">
    <property type="entry name" value="C-type_lectin-like/link_sf"/>
</dbReference>
<sequence length="381" mass="42075">MAPLLKFLAILSLLGITVAGGYSSYEDYGRGGRGGHHRPPVRRPVRPVRPVRARLCESGWLSFERPQGRWCIKVFYARSDWNAAQAGCRVHSAVLTGFQNGNERMQTARITVAFIDGGGRRDRSGYSSSSEEYGRPHRPRPPSRPRPPRVRQCESGWLSFDRPQGRWCIKVFYARSDWNAAQAGCRVHSAVLTGFQDANERMQTAILLSLLGITVAFILGGGGGGGRSYSSSSSSEERGRGRPHRPHRPRPPRNDPPARGCEADWLTFNRPQGTWCIKVFYARSDWNAAQAGCRAQGAVLTGFQDANERMQTANAARAVSLQYTTGLNEVWIDGVRNAECPGRNSCPKLSTFRWTDGHTTGTDGFFWPGIEPSAHTNAVLG</sequence>
<proteinExistence type="predicted"/>
<dbReference type="CDD" id="cd00037">
    <property type="entry name" value="CLECT"/>
    <property type="match status" value="1"/>
</dbReference>
<dbReference type="Proteomes" id="UP000095282">
    <property type="component" value="Unplaced"/>
</dbReference>
<feature type="compositionally biased region" description="Basic residues" evidence="1">
    <location>
        <begin position="241"/>
        <end position="251"/>
    </location>
</feature>
<feature type="chain" id="PRO_5009308296" evidence="2">
    <location>
        <begin position="20"/>
        <end position="381"/>
    </location>
</feature>
<dbReference type="STRING" id="1561998.A0A1I7U1G0"/>
<feature type="region of interest" description="Disordered" evidence="1">
    <location>
        <begin position="119"/>
        <end position="150"/>
    </location>
</feature>